<dbReference type="SUPFAM" id="SSF48498">
    <property type="entry name" value="Tetracyclin repressor-like, C-terminal domain"/>
    <property type="match status" value="1"/>
</dbReference>
<dbReference type="Gene3D" id="1.10.357.10">
    <property type="entry name" value="Tetracycline Repressor, domain 2"/>
    <property type="match status" value="1"/>
</dbReference>
<evidence type="ECO:0000256" key="3">
    <source>
        <dbReference type="ARBA" id="ARBA00023163"/>
    </source>
</evidence>
<accession>A0ABX9TWF9</accession>
<dbReference type="Gene3D" id="1.10.10.60">
    <property type="entry name" value="Homeodomain-like"/>
    <property type="match status" value="1"/>
</dbReference>
<dbReference type="InterPro" id="IPR009057">
    <property type="entry name" value="Homeodomain-like_sf"/>
</dbReference>
<dbReference type="PROSITE" id="PS50977">
    <property type="entry name" value="HTH_TETR_2"/>
    <property type="match status" value="1"/>
</dbReference>
<dbReference type="RefSeq" id="WP_120375421.1">
    <property type="nucleotide sequence ID" value="NZ_RCHC01000008.1"/>
</dbReference>
<evidence type="ECO:0000256" key="2">
    <source>
        <dbReference type="ARBA" id="ARBA00023125"/>
    </source>
</evidence>
<comment type="caution">
    <text evidence="6">The sequence shown here is derived from an EMBL/GenBank/DDBJ whole genome shotgun (WGS) entry which is preliminary data.</text>
</comment>
<evidence type="ECO:0000256" key="1">
    <source>
        <dbReference type="ARBA" id="ARBA00023015"/>
    </source>
</evidence>
<reference evidence="6 7" key="1">
    <citation type="submission" date="2018-09" db="EMBL/GenBank/DDBJ databases">
        <title>The draft genome of Acinetobacter sp. strains.</title>
        <authorList>
            <person name="Qin J."/>
            <person name="Feng Y."/>
            <person name="Zong Z."/>
        </authorList>
    </citation>
    <scope>NUCLEOTIDE SEQUENCE [LARGE SCALE GENOMIC DNA]</scope>
    <source>
        <strain evidence="6 7">WCHAc060005</strain>
    </source>
</reference>
<dbReference type="SUPFAM" id="SSF46689">
    <property type="entry name" value="Homeodomain-like"/>
    <property type="match status" value="1"/>
</dbReference>
<dbReference type="Pfam" id="PF00440">
    <property type="entry name" value="TetR_N"/>
    <property type="match status" value="1"/>
</dbReference>
<dbReference type="InterPro" id="IPR036271">
    <property type="entry name" value="Tet_transcr_reg_TetR-rel_C_sf"/>
</dbReference>
<feature type="domain" description="HTH tetR-type" evidence="5">
    <location>
        <begin position="9"/>
        <end position="69"/>
    </location>
</feature>
<sequence length="189" mass="21506">MRYPPEYKQQKRQELLQISGQLAKKHGFAATGIDSFMKAAGVTSGAFYSHFSSKHALFKALIETELQHSFSQWENNPHQTAAEWIDFELDRYLALSHLKHADQGCVLPALASEVARANEDIKQSYQQELLRGHTLFTQYLGCSDKAWAMLCQLAGTILIARAIPDPMLQQQILEANKTVMRQYLHHFSQ</sequence>
<feature type="DNA-binding region" description="H-T-H motif" evidence="4">
    <location>
        <begin position="32"/>
        <end position="51"/>
    </location>
</feature>
<evidence type="ECO:0000259" key="5">
    <source>
        <dbReference type="PROSITE" id="PS50977"/>
    </source>
</evidence>
<dbReference type="InterPro" id="IPR001647">
    <property type="entry name" value="HTH_TetR"/>
</dbReference>
<keyword evidence="2 4" id="KW-0238">DNA-binding</keyword>
<evidence type="ECO:0000256" key="4">
    <source>
        <dbReference type="PROSITE-ProRule" id="PRU00335"/>
    </source>
</evidence>
<keyword evidence="7" id="KW-1185">Reference proteome</keyword>
<proteinExistence type="predicted"/>
<gene>
    <name evidence="6" type="ORF">D9K81_08850</name>
</gene>
<keyword evidence="1" id="KW-0805">Transcription regulation</keyword>
<organism evidence="6 7">
    <name type="scientific">Acinetobacter chengduensis</name>
    <dbReference type="NCBI Taxonomy" id="2420890"/>
    <lineage>
        <taxon>Bacteria</taxon>
        <taxon>Pseudomonadati</taxon>
        <taxon>Pseudomonadota</taxon>
        <taxon>Gammaproteobacteria</taxon>
        <taxon>Moraxellales</taxon>
        <taxon>Moraxellaceae</taxon>
        <taxon>Acinetobacter</taxon>
    </lineage>
</organism>
<dbReference type="PANTHER" id="PTHR47506">
    <property type="entry name" value="TRANSCRIPTIONAL REGULATORY PROTEIN"/>
    <property type="match status" value="1"/>
</dbReference>
<dbReference type="EMBL" id="RCHC01000008">
    <property type="protein sequence ID" value="RLL21794.1"/>
    <property type="molecule type" value="Genomic_DNA"/>
</dbReference>
<dbReference type="Proteomes" id="UP000280271">
    <property type="component" value="Unassembled WGS sequence"/>
</dbReference>
<dbReference type="PANTHER" id="PTHR47506:SF7">
    <property type="entry name" value="TRANSCRIPTIONAL REGULATORY PROTEIN"/>
    <property type="match status" value="1"/>
</dbReference>
<name>A0ABX9TWF9_9GAMM</name>
<evidence type="ECO:0000313" key="6">
    <source>
        <dbReference type="EMBL" id="RLL21794.1"/>
    </source>
</evidence>
<protein>
    <submittedName>
        <fullName evidence="6">TetR family transcriptional regulator</fullName>
    </submittedName>
</protein>
<evidence type="ECO:0000313" key="7">
    <source>
        <dbReference type="Proteomes" id="UP000280271"/>
    </source>
</evidence>
<dbReference type="PRINTS" id="PR00455">
    <property type="entry name" value="HTHTETR"/>
</dbReference>
<keyword evidence="3" id="KW-0804">Transcription</keyword>